<keyword evidence="1" id="KW-0479">Metal-binding</keyword>
<evidence type="ECO:0000256" key="1">
    <source>
        <dbReference type="PIRSR" id="PIRSR606823-2"/>
    </source>
</evidence>
<dbReference type="Pfam" id="PF04734">
    <property type="entry name" value="Ceramidase_alk"/>
    <property type="match status" value="1"/>
</dbReference>
<comment type="caution">
    <text evidence="3">The sequence shown here is derived from an EMBL/GenBank/DDBJ whole genome shotgun (WGS) entry which is preliminary data.</text>
</comment>
<dbReference type="GO" id="GO:0046872">
    <property type="term" value="F:metal ion binding"/>
    <property type="evidence" value="ECO:0007669"/>
    <property type="project" value="UniProtKB-KW"/>
</dbReference>
<gene>
    <name evidence="3" type="ORF">ENN26_07870</name>
</gene>
<dbReference type="GO" id="GO:0046512">
    <property type="term" value="P:sphingosine biosynthetic process"/>
    <property type="evidence" value="ECO:0007669"/>
    <property type="project" value="TreeGrafter"/>
</dbReference>
<dbReference type="InterPro" id="IPR031329">
    <property type="entry name" value="NEUT/ALK_ceramidase_N"/>
</dbReference>
<name>A0A7C1GD59_9CREN</name>
<dbReference type="PANTHER" id="PTHR12670:SF1">
    <property type="entry name" value="NEUTRAL CERAMIDASE"/>
    <property type="match status" value="1"/>
</dbReference>
<keyword evidence="1" id="KW-0862">Zinc</keyword>
<feature type="binding site" evidence="1">
    <location>
        <position position="91"/>
    </location>
    <ligand>
        <name>Zn(2+)</name>
        <dbReference type="ChEBI" id="CHEBI:29105"/>
    </ligand>
</feature>
<sequence length="414" mass="46884">MYNLLESAFAKTTITPQPAQGHELAGYIARRGKSRGVHDDIELRALLIEDESAVLLVNLDLLGVDTHIKETIKKVAEKTIGNVNVIVTATHTHSAPATLFTNFLLTFGDNAFRKDYFDYFVEQTKKTFSNIANNLETAETYIYKTKIRDIATDRNDPRNPIDNEALLLTFASKGETKGFIVNYAVHPTVLGPDNLLITKDLIEYILKGLYSALKTNIGLFLNGAAGNISTRFTRRAQTFSEAERIGNEFARQVSASKFRLYNVENLKIVSKEITVSFKEYTEEEIRKLSMPTWKDGTRRSESLREGIEALNKLYPIISKKRYTAKTEIVGLNLGDLKMVFVPFELHSDISLSLKKLVEHRYLALVGYTNEYFGYLLMKEAEPGYENIMQFVDEKTRQQVFSAICNVLDIDPCSL</sequence>
<dbReference type="PANTHER" id="PTHR12670">
    <property type="entry name" value="CERAMIDASE"/>
    <property type="match status" value="1"/>
</dbReference>
<evidence type="ECO:0000259" key="2">
    <source>
        <dbReference type="Pfam" id="PF04734"/>
    </source>
</evidence>
<dbReference type="AlphaFoldDB" id="A0A7C1GD59"/>
<dbReference type="GO" id="GO:0042759">
    <property type="term" value="P:long-chain fatty acid biosynthetic process"/>
    <property type="evidence" value="ECO:0007669"/>
    <property type="project" value="TreeGrafter"/>
</dbReference>
<dbReference type="GO" id="GO:0005576">
    <property type="term" value="C:extracellular region"/>
    <property type="evidence" value="ECO:0007669"/>
    <property type="project" value="TreeGrafter"/>
</dbReference>
<organism evidence="3">
    <name type="scientific">Thermofilum adornatum</name>
    <dbReference type="NCBI Taxonomy" id="1365176"/>
    <lineage>
        <taxon>Archaea</taxon>
        <taxon>Thermoproteota</taxon>
        <taxon>Thermoprotei</taxon>
        <taxon>Thermofilales</taxon>
        <taxon>Thermofilaceae</taxon>
        <taxon>Thermofilum</taxon>
    </lineage>
</organism>
<evidence type="ECO:0000313" key="3">
    <source>
        <dbReference type="EMBL" id="HDP15668.1"/>
    </source>
</evidence>
<reference evidence="3" key="1">
    <citation type="journal article" date="2020" name="mSystems">
        <title>Genome- and Community-Level Interaction Insights into Carbon Utilization and Element Cycling Functions of Hydrothermarchaeota in Hydrothermal Sediment.</title>
        <authorList>
            <person name="Zhou Z."/>
            <person name="Liu Y."/>
            <person name="Xu W."/>
            <person name="Pan J."/>
            <person name="Luo Z.H."/>
            <person name="Li M."/>
        </authorList>
    </citation>
    <scope>NUCLEOTIDE SEQUENCE [LARGE SCALE GENOMIC DNA]</scope>
    <source>
        <strain evidence="3">SpSt-116</strain>
    </source>
</reference>
<dbReference type="InterPro" id="IPR006823">
    <property type="entry name" value="Ceramidase_alk"/>
</dbReference>
<dbReference type="GO" id="GO:0046514">
    <property type="term" value="P:ceramide catabolic process"/>
    <property type="evidence" value="ECO:0007669"/>
    <property type="project" value="InterPro"/>
</dbReference>
<proteinExistence type="predicted"/>
<accession>A0A7C1GD59</accession>
<dbReference type="GO" id="GO:0016020">
    <property type="term" value="C:membrane"/>
    <property type="evidence" value="ECO:0007669"/>
    <property type="project" value="GOC"/>
</dbReference>
<comment type="cofactor">
    <cofactor evidence="1">
        <name>Zn(2+)</name>
        <dbReference type="ChEBI" id="CHEBI:29105"/>
    </cofactor>
    <text evidence="1">Binds 1 zinc ion per subunit.</text>
</comment>
<dbReference type="GO" id="GO:0017040">
    <property type="term" value="F:N-acylsphingosine amidohydrolase activity"/>
    <property type="evidence" value="ECO:0007669"/>
    <property type="project" value="InterPro"/>
</dbReference>
<feature type="binding site" evidence="1">
    <location>
        <position position="186"/>
    </location>
    <ligand>
        <name>Zn(2+)</name>
        <dbReference type="ChEBI" id="CHEBI:29105"/>
    </ligand>
</feature>
<dbReference type="EMBL" id="DSAY01000140">
    <property type="protein sequence ID" value="HDP15668.1"/>
    <property type="molecule type" value="Genomic_DNA"/>
</dbReference>
<feature type="domain" description="Neutral/alkaline non-lysosomal ceramidase N-terminal" evidence="2">
    <location>
        <begin position="18"/>
        <end position="200"/>
    </location>
</feature>
<protein>
    <recommendedName>
        <fullName evidence="2">Neutral/alkaline non-lysosomal ceramidase N-terminal domain-containing protein</fullName>
    </recommendedName>
</protein>